<evidence type="ECO:0000256" key="7">
    <source>
        <dbReference type="HAMAP-Rule" id="MF_00621"/>
    </source>
</evidence>
<dbReference type="GO" id="GO:0045892">
    <property type="term" value="P:negative regulation of DNA-templated transcription"/>
    <property type="evidence" value="ECO:0007669"/>
    <property type="project" value="UniProtKB-UniRule"/>
</dbReference>
<dbReference type="InterPro" id="IPR029016">
    <property type="entry name" value="GAF-like_dom_sf"/>
</dbReference>
<dbReference type="Proteomes" id="UP000062260">
    <property type="component" value="Chromosome"/>
</dbReference>
<evidence type="ECO:0000313" key="8">
    <source>
        <dbReference type="EMBL" id="AMB98690.1"/>
    </source>
</evidence>
<dbReference type="NCBIfam" id="NF003170">
    <property type="entry name" value="PRK04158.1"/>
    <property type="match status" value="1"/>
</dbReference>
<dbReference type="GO" id="GO:0003700">
    <property type="term" value="F:DNA-binding transcription factor activity"/>
    <property type="evidence" value="ECO:0007669"/>
    <property type="project" value="InterPro"/>
</dbReference>
<dbReference type="InterPro" id="IPR036390">
    <property type="entry name" value="WH_DNA-bd_sf"/>
</dbReference>
<keyword evidence="2 7" id="KW-0678">Repressor</keyword>
<evidence type="ECO:0000256" key="3">
    <source>
        <dbReference type="ARBA" id="ARBA00023015"/>
    </source>
</evidence>
<dbReference type="GO" id="GO:0003677">
    <property type="term" value="F:DNA binding"/>
    <property type="evidence" value="ECO:0007669"/>
    <property type="project" value="UniProtKB-UniRule"/>
</dbReference>
<dbReference type="Pfam" id="PF06018">
    <property type="entry name" value="CodY"/>
    <property type="match status" value="1"/>
</dbReference>
<dbReference type="STRING" id="128944.AWM75_01185"/>
<organism evidence="8 9">
    <name type="scientific">Aerococcus urinaehominis</name>
    <dbReference type="NCBI Taxonomy" id="128944"/>
    <lineage>
        <taxon>Bacteria</taxon>
        <taxon>Bacillati</taxon>
        <taxon>Bacillota</taxon>
        <taxon>Bacilli</taxon>
        <taxon>Lactobacillales</taxon>
        <taxon>Aerococcaceae</taxon>
        <taxon>Aerococcus</taxon>
    </lineage>
</organism>
<feature type="DNA-binding region" description="H-T-H motif" evidence="7">
    <location>
        <begin position="209"/>
        <end position="228"/>
    </location>
</feature>
<keyword evidence="9" id="KW-1185">Reference proteome</keyword>
<evidence type="ECO:0000256" key="6">
    <source>
        <dbReference type="ARBA" id="ARBA00034538"/>
    </source>
</evidence>
<protein>
    <recommendedName>
        <fullName evidence="6 7">Global transcriptional regulator CodY</fullName>
    </recommendedName>
</protein>
<comment type="similarity">
    <text evidence="7">Belongs to the CodY family.</text>
</comment>
<dbReference type="PANTHER" id="PTHR40062:SF1">
    <property type="entry name" value="GLOBAL TRANSCRIPTIONAL REGULATOR CODY"/>
    <property type="match status" value="1"/>
</dbReference>
<dbReference type="InterPro" id="IPR014154">
    <property type="entry name" value="CodY"/>
</dbReference>
<evidence type="ECO:0000256" key="4">
    <source>
        <dbReference type="ARBA" id="ARBA00023125"/>
    </source>
</evidence>
<dbReference type="EMBL" id="CP014163">
    <property type="protein sequence ID" value="AMB98690.1"/>
    <property type="molecule type" value="Genomic_DNA"/>
</dbReference>
<dbReference type="OrthoDB" id="2056at2"/>
<comment type="function">
    <text evidence="7">DNA-binding global transcriptional regulator which is involved in the adaptive response to starvation and acts by directly or indirectly controlling the expression of numerous genes in response to nutrient availability. During rapid exponential growth, CodY is highly active and represses genes whose products allow adaptation to nutrient depletion.</text>
</comment>
<dbReference type="AlphaFoldDB" id="A0A0X8FJX9"/>
<sequence length="268" mass="30137">MEELLGKIREIKAFMQHSDIVDQADDLSFEPMVKELAEKVQANAYLLQADGKILGFHLPYEAAHSARITEMMAARKVPKAYMDNLNNLDETLANVPISDDRTMFPIEYRDEFPDGKTAIVPIQSSGEVIGYLMLTRLNGPFNTADMILAEYIATVIAIEMEHVQNESKQKIIRQQNLVDMAVHSLSYSELEALNVIFDRQPAESFRITASKIAEQKNITRSVIVNALRKLESAGVIRSRSLGMKGTFIDVKSVENFKMLKATLQKVSL</sequence>
<gene>
    <name evidence="7" type="primary">codY</name>
    <name evidence="8" type="ORF">AWM75_01185</name>
</gene>
<dbReference type="GO" id="GO:0005737">
    <property type="term" value="C:cytoplasm"/>
    <property type="evidence" value="ECO:0007669"/>
    <property type="project" value="UniProtKB-SubCell"/>
</dbReference>
<comment type="subcellular location">
    <subcellularLocation>
        <location evidence="7">Cytoplasm</location>
    </subcellularLocation>
</comment>
<dbReference type="InterPro" id="IPR013198">
    <property type="entry name" value="GTP_trans_reg_CodY_C"/>
</dbReference>
<evidence type="ECO:0000313" key="9">
    <source>
        <dbReference type="Proteomes" id="UP000062260"/>
    </source>
</evidence>
<dbReference type="Pfam" id="PF08222">
    <property type="entry name" value="HTH_CodY"/>
    <property type="match status" value="1"/>
</dbReference>
<dbReference type="SUPFAM" id="SSF46785">
    <property type="entry name" value="Winged helix' DNA-binding domain"/>
    <property type="match status" value="1"/>
</dbReference>
<dbReference type="GO" id="GO:0005525">
    <property type="term" value="F:GTP binding"/>
    <property type="evidence" value="ECO:0007669"/>
    <property type="project" value="InterPro"/>
</dbReference>
<proteinExistence type="inferred from homology"/>
<feature type="region of interest" description="GAF domain" evidence="7">
    <location>
        <begin position="1"/>
        <end position="161"/>
    </location>
</feature>
<dbReference type="KEGG" id="auh:AWM75_01185"/>
<evidence type="ECO:0000256" key="5">
    <source>
        <dbReference type="ARBA" id="ARBA00023163"/>
    </source>
</evidence>
<dbReference type="PIRSF" id="PIRSF011572">
    <property type="entry name" value="GTP_sensing_CodY"/>
    <property type="match status" value="1"/>
</dbReference>
<reference evidence="9" key="2">
    <citation type="submission" date="2016-01" db="EMBL/GenBank/DDBJ databases">
        <title>Six Aerococcus type strain genome sequencing and assembly using PacBio and Illumina Hiseq.</title>
        <authorList>
            <person name="Carkaci D."/>
            <person name="Dargis R."/>
            <person name="Nielsen X.C."/>
            <person name="Skovgaard O."/>
            <person name="Fuursted K."/>
            <person name="Christensen J.J."/>
        </authorList>
    </citation>
    <scope>NUCLEOTIDE SEQUENCE [LARGE SCALE GENOMIC DNA]</scope>
    <source>
        <strain evidence="9">CCUG42038B</strain>
    </source>
</reference>
<accession>A0A0X8FJX9</accession>
<dbReference type="SUPFAM" id="SSF55781">
    <property type="entry name" value="GAF domain-like"/>
    <property type="match status" value="1"/>
</dbReference>
<keyword evidence="5 7" id="KW-0804">Transcription</keyword>
<dbReference type="InterPro" id="IPR036388">
    <property type="entry name" value="WH-like_DNA-bd_sf"/>
</dbReference>
<dbReference type="Gene3D" id="3.30.450.40">
    <property type="match status" value="1"/>
</dbReference>
<keyword evidence="4 7" id="KW-0238">DNA-binding</keyword>
<dbReference type="Gene3D" id="1.10.10.10">
    <property type="entry name" value="Winged helix-like DNA-binding domain superfamily/Winged helix DNA-binding domain"/>
    <property type="match status" value="1"/>
</dbReference>
<dbReference type="PANTHER" id="PTHR40062">
    <property type="entry name" value="GTP-SENSING TRANSCRIPTIONAL PLEIOTROPIC REPRESSOR CODY"/>
    <property type="match status" value="1"/>
</dbReference>
<reference evidence="8 9" key="1">
    <citation type="journal article" date="2016" name="Genome Announc.">
        <title>Complete Genome Sequences of Aerococcus christensenii CCUG 28831T, Aerococcus sanguinicola CCUG 43001T, Aerococcus urinae CCUG 36881T, Aerococcus urinaeequi CCUG 28094T, Aerococcus urinaehominis CCUG 42038 BT, and Aerococcus viridans CCUG 4311T.</title>
        <authorList>
            <person name="Carkaci D."/>
            <person name="Dargis R."/>
            <person name="Nielsen X.C."/>
            <person name="Skovgaard O."/>
            <person name="Fuursted K."/>
            <person name="Christensen J.J."/>
        </authorList>
    </citation>
    <scope>NUCLEOTIDE SEQUENCE [LARGE SCALE GENOMIC DNA]</scope>
    <source>
        <strain evidence="8 9">CCUG42038B</strain>
    </source>
</reference>
<keyword evidence="1 7" id="KW-0963">Cytoplasm</keyword>
<name>A0A0X8FJX9_9LACT</name>
<dbReference type="HAMAP" id="MF_00621">
    <property type="entry name" value="HTH_type_CodY"/>
    <property type="match status" value="1"/>
</dbReference>
<dbReference type="InterPro" id="IPR010312">
    <property type="entry name" value="Transc_reg_CodY_N"/>
</dbReference>
<keyword evidence="3 7" id="KW-0805">Transcription regulation</keyword>
<evidence type="ECO:0000256" key="1">
    <source>
        <dbReference type="ARBA" id="ARBA00022490"/>
    </source>
</evidence>
<dbReference type="RefSeq" id="WP_067977349.1">
    <property type="nucleotide sequence ID" value="NZ_CP014163.1"/>
</dbReference>
<evidence type="ECO:0000256" key="2">
    <source>
        <dbReference type="ARBA" id="ARBA00022491"/>
    </source>
</evidence>